<keyword evidence="2" id="KW-1185">Reference proteome</keyword>
<organism evidence="1 2">
    <name type="scientific">Thelephora ganbajun</name>
    <name type="common">Ganba fungus</name>
    <dbReference type="NCBI Taxonomy" id="370292"/>
    <lineage>
        <taxon>Eukaryota</taxon>
        <taxon>Fungi</taxon>
        <taxon>Dikarya</taxon>
        <taxon>Basidiomycota</taxon>
        <taxon>Agaricomycotina</taxon>
        <taxon>Agaricomycetes</taxon>
        <taxon>Thelephorales</taxon>
        <taxon>Thelephoraceae</taxon>
        <taxon>Thelephora</taxon>
    </lineage>
</organism>
<reference evidence="1" key="2">
    <citation type="journal article" date="2020" name="Nat. Commun.">
        <title>Large-scale genome sequencing of mycorrhizal fungi provides insights into the early evolution of symbiotic traits.</title>
        <authorList>
            <person name="Miyauchi S."/>
            <person name="Kiss E."/>
            <person name="Kuo A."/>
            <person name="Drula E."/>
            <person name="Kohler A."/>
            <person name="Sanchez-Garcia M."/>
            <person name="Morin E."/>
            <person name="Andreopoulos B."/>
            <person name="Barry K.W."/>
            <person name="Bonito G."/>
            <person name="Buee M."/>
            <person name="Carver A."/>
            <person name="Chen C."/>
            <person name="Cichocki N."/>
            <person name="Clum A."/>
            <person name="Culley D."/>
            <person name="Crous P.W."/>
            <person name="Fauchery L."/>
            <person name="Girlanda M."/>
            <person name="Hayes R.D."/>
            <person name="Keri Z."/>
            <person name="LaButti K."/>
            <person name="Lipzen A."/>
            <person name="Lombard V."/>
            <person name="Magnuson J."/>
            <person name="Maillard F."/>
            <person name="Murat C."/>
            <person name="Nolan M."/>
            <person name="Ohm R.A."/>
            <person name="Pangilinan J."/>
            <person name="Pereira M.F."/>
            <person name="Perotto S."/>
            <person name="Peter M."/>
            <person name="Pfister S."/>
            <person name="Riley R."/>
            <person name="Sitrit Y."/>
            <person name="Stielow J.B."/>
            <person name="Szollosi G."/>
            <person name="Zifcakova L."/>
            <person name="Stursova M."/>
            <person name="Spatafora J.W."/>
            <person name="Tedersoo L."/>
            <person name="Vaario L.M."/>
            <person name="Yamada A."/>
            <person name="Yan M."/>
            <person name="Wang P."/>
            <person name="Xu J."/>
            <person name="Bruns T."/>
            <person name="Baldrian P."/>
            <person name="Vilgalys R."/>
            <person name="Dunand C."/>
            <person name="Henrissat B."/>
            <person name="Grigoriev I.V."/>
            <person name="Hibbett D."/>
            <person name="Nagy L.G."/>
            <person name="Martin F.M."/>
        </authorList>
    </citation>
    <scope>NUCLEOTIDE SEQUENCE</scope>
    <source>
        <strain evidence="1">P2</strain>
    </source>
</reference>
<sequence>MEKISTTVPDATASVIPLPPADVVYHKGSYTPEKDALSDIPGLRYALDLFLASHMVESENFCKEMDPAR</sequence>
<name>A0ACB6ZBK5_THEGA</name>
<dbReference type="Proteomes" id="UP000886501">
    <property type="component" value="Unassembled WGS sequence"/>
</dbReference>
<comment type="caution">
    <text evidence="1">The sequence shown here is derived from an EMBL/GenBank/DDBJ whole genome shotgun (WGS) entry which is preliminary data.</text>
</comment>
<protein>
    <submittedName>
        <fullName evidence="1">Uncharacterized protein</fullName>
    </submittedName>
</protein>
<gene>
    <name evidence="1" type="ORF">BDM02DRAFT_3117841</name>
</gene>
<proteinExistence type="predicted"/>
<evidence type="ECO:0000313" key="2">
    <source>
        <dbReference type="Proteomes" id="UP000886501"/>
    </source>
</evidence>
<reference evidence="1" key="1">
    <citation type="submission" date="2019-10" db="EMBL/GenBank/DDBJ databases">
        <authorList>
            <consortium name="DOE Joint Genome Institute"/>
            <person name="Kuo A."/>
            <person name="Miyauchi S."/>
            <person name="Kiss E."/>
            <person name="Drula E."/>
            <person name="Kohler A."/>
            <person name="Sanchez-Garcia M."/>
            <person name="Andreopoulos B."/>
            <person name="Barry K.W."/>
            <person name="Bonito G."/>
            <person name="Buee M."/>
            <person name="Carver A."/>
            <person name="Chen C."/>
            <person name="Cichocki N."/>
            <person name="Clum A."/>
            <person name="Culley D."/>
            <person name="Crous P.W."/>
            <person name="Fauchery L."/>
            <person name="Girlanda M."/>
            <person name="Hayes R."/>
            <person name="Keri Z."/>
            <person name="Labutti K."/>
            <person name="Lipzen A."/>
            <person name="Lombard V."/>
            <person name="Magnuson J."/>
            <person name="Maillard F."/>
            <person name="Morin E."/>
            <person name="Murat C."/>
            <person name="Nolan M."/>
            <person name="Ohm R."/>
            <person name="Pangilinan J."/>
            <person name="Pereira M."/>
            <person name="Perotto S."/>
            <person name="Peter M."/>
            <person name="Riley R."/>
            <person name="Sitrit Y."/>
            <person name="Stielow B."/>
            <person name="Szollosi G."/>
            <person name="Zifcakova L."/>
            <person name="Stursova M."/>
            <person name="Spatafora J.W."/>
            <person name="Tedersoo L."/>
            <person name="Vaario L.-M."/>
            <person name="Yamada A."/>
            <person name="Yan M."/>
            <person name="Wang P."/>
            <person name="Xu J."/>
            <person name="Bruns T."/>
            <person name="Baldrian P."/>
            <person name="Vilgalys R."/>
            <person name="Henrissat B."/>
            <person name="Grigoriev I.V."/>
            <person name="Hibbett D."/>
            <person name="Nagy L.G."/>
            <person name="Martin F.M."/>
        </authorList>
    </citation>
    <scope>NUCLEOTIDE SEQUENCE</scope>
    <source>
        <strain evidence="1">P2</strain>
    </source>
</reference>
<evidence type="ECO:0000313" key="1">
    <source>
        <dbReference type="EMBL" id="KAF9646986.1"/>
    </source>
</evidence>
<accession>A0ACB6ZBK5</accession>
<dbReference type="EMBL" id="MU118044">
    <property type="protein sequence ID" value="KAF9646986.1"/>
    <property type="molecule type" value="Genomic_DNA"/>
</dbReference>